<evidence type="ECO:0000313" key="4">
    <source>
        <dbReference type="Proteomes" id="UP000240258"/>
    </source>
</evidence>
<keyword evidence="4" id="KW-1185">Reference proteome</keyword>
<dbReference type="InterPro" id="IPR032791">
    <property type="entry name" value="YhfZ_C"/>
</dbReference>
<dbReference type="SUPFAM" id="SSF53850">
    <property type="entry name" value="Periplasmic binding protein-like II"/>
    <property type="match status" value="1"/>
</dbReference>
<evidence type="ECO:0000259" key="2">
    <source>
        <dbReference type="Pfam" id="PF14503"/>
    </source>
</evidence>
<proteinExistence type="predicted"/>
<reference evidence="4" key="1">
    <citation type="journal article" date="2018" name="MSphere">
        <title>Fusobacterium Genomics Using MinION and Illumina Sequencing Enables Genome Completion and Correction.</title>
        <authorList>
            <person name="Todd S.M."/>
            <person name="Settlage R.E."/>
            <person name="Lahmers K.K."/>
            <person name="Slade D.J."/>
        </authorList>
    </citation>
    <scope>NUCLEOTIDE SEQUENCE [LARGE SCALE GENOMIC DNA]</scope>
    <source>
        <strain evidence="4">ATCC 9817</strain>
    </source>
</reference>
<feature type="domain" description="YhfZ helix-turn-helix" evidence="1">
    <location>
        <begin position="29"/>
        <end position="74"/>
    </location>
</feature>
<dbReference type="Proteomes" id="UP000240258">
    <property type="component" value="Chromosome"/>
</dbReference>
<gene>
    <name evidence="3" type="ORF">C4N19_01250</name>
</gene>
<dbReference type="EMBL" id="CP028102">
    <property type="protein sequence ID" value="AVQ17828.1"/>
    <property type="molecule type" value="Genomic_DNA"/>
</dbReference>
<dbReference type="Pfam" id="PF14502">
    <property type="entry name" value="HTH_41"/>
    <property type="match status" value="1"/>
</dbReference>
<dbReference type="Pfam" id="PF14503">
    <property type="entry name" value="YhfZ_C"/>
    <property type="match status" value="1"/>
</dbReference>
<organism evidence="3 4">
    <name type="scientific">Fusobacterium mortiferum ATCC 9817</name>
    <dbReference type="NCBI Taxonomy" id="469616"/>
    <lineage>
        <taxon>Bacteria</taxon>
        <taxon>Fusobacteriati</taxon>
        <taxon>Fusobacteriota</taxon>
        <taxon>Fusobacteriia</taxon>
        <taxon>Fusobacteriales</taxon>
        <taxon>Fusobacteriaceae</taxon>
        <taxon>Fusobacterium</taxon>
    </lineage>
</organism>
<sequence length="299" mass="34541">MEVFMESNKYKKIEVGTIELAKDILSREIGENIDTIINYSEKFNLSLGTIQKSLTLLSEKNIVKLVKMGKYGTRIEKIDYKKLLNILGYEHLLCVMPITYSSRYKKIMDSINDSFKIPISLYFSHMRGGYVRLKLIEQGVFQFGVVSKLAAQEAITSGLNLEIIEEFGPRTYVTKHVILKRKDGLVRRVGVDLESNDHTFLTNLNFQKNENIDFQEIKYSEVIEKLIDKTIDAAIWNYDDVLDKLILLEKNNIVIEDLKDESGISLLATESVIVIPKNNKIMKTLFNKFFDKENFKLMD</sequence>
<dbReference type="InterPro" id="IPR041444">
    <property type="entry name" value="HTH_41"/>
</dbReference>
<name>A0ABM6TTL1_FUSMR</name>
<dbReference type="Gene3D" id="3.40.190.10">
    <property type="entry name" value="Periplasmic binding protein-like II"/>
    <property type="match status" value="2"/>
</dbReference>
<feature type="domain" description="Uncharacterised protein YhfZ C-terminal" evidence="2">
    <location>
        <begin position="79"/>
        <end position="294"/>
    </location>
</feature>
<protein>
    <submittedName>
        <fullName evidence="3">Uncharacterized protein</fullName>
    </submittedName>
</protein>
<evidence type="ECO:0000259" key="1">
    <source>
        <dbReference type="Pfam" id="PF14502"/>
    </source>
</evidence>
<accession>A0ABM6TTL1</accession>
<evidence type="ECO:0000313" key="3">
    <source>
        <dbReference type="EMBL" id="AVQ17828.1"/>
    </source>
</evidence>